<keyword evidence="7" id="KW-0503">Monooxygenase</keyword>
<evidence type="ECO:0000256" key="5">
    <source>
        <dbReference type="ARBA" id="ARBA00023004"/>
    </source>
</evidence>
<evidence type="ECO:0000256" key="4">
    <source>
        <dbReference type="ARBA" id="ARBA00022723"/>
    </source>
</evidence>
<dbReference type="PRINTS" id="PR00463">
    <property type="entry name" value="EP450I"/>
</dbReference>
<gene>
    <name evidence="8" type="ORF">QBC33DRAFT_443364</name>
</gene>
<dbReference type="Proteomes" id="UP001244011">
    <property type="component" value="Unassembled WGS sequence"/>
</dbReference>
<dbReference type="InterPro" id="IPR002401">
    <property type="entry name" value="Cyt_P450_E_grp-I"/>
</dbReference>
<name>A0AAJ0FS38_9PEZI</name>
<dbReference type="GO" id="GO:0005506">
    <property type="term" value="F:iron ion binding"/>
    <property type="evidence" value="ECO:0007669"/>
    <property type="project" value="InterPro"/>
</dbReference>
<dbReference type="EMBL" id="MU838997">
    <property type="protein sequence ID" value="KAK1772873.1"/>
    <property type="molecule type" value="Genomic_DNA"/>
</dbReference>
<dbReference type="InterPro" id="IPR001128">
    <property type="entry name" value="Cyt_P450"/>
</dbReference>
<dbReference type="PROSITE" id="PS00086">
    <property type="entry name" value="CYTOCHROME_P450"/>
    <property type="match status" value="1"/>
</dbReference>
<feature type="binding site" description="axial binding residue" evidence="6">
    <location>
        <position position="531"/>
    </location>
    <ligand>
        <name>heme</name>
        <dbReference type="ChEBI" id="CHEBI:30413"/>
    </ligand>
    <ligandPart>
        <name>Fe</name>
        <dbReference type="ChEBI" id="CHEBI:18248"/>
    </ligandPart>
</feature>
<dbReference type="InterPro" id="IPR017972">
    <property type="entry name" value="Cyt_P450_CS"/>
</dbReference>
<keyword evidence="7" id="KW-0560">Oxidoreductase</keyword>
<dbReference type="Pfam" id="PF00067">
    <property type="entry name" value="p450"/>
    <property type="match status" value="1"/>
</dbReference>
<dbReference type="RefSeq" id="XP_060289086.1">
    <property type="nucleotide sequence ID" value="XM_060424219.1"/>
</dbReference>
<evidence type="ECO:0000256" key="2">
    <source>
        <dbReference type="ARBA" id="ARBA00010617"/>
    </source>
</evidence>
<dbReference type="InterPro" id="IPR050121">
    <property type="entry name" value="Cytochrome_P450_monoxygenase"/>
</dbReference>
<keyword evidence="3 6" id="KW-0349">Heme</keyword>
<accession>A0AAJ0FS38</accession>
<dbReference type="GeneID" id="85307406"/>
<evidence type="ECO:0000256" key="3">
    <source>
        <dbReference type="ARBA" id="ARBA00022617"/>
    </source>
</evidence>
<dbReference type="AlphaFoldDB" id="A0AAJ0FS38"/>
<comment type="cofactor">
    <cofactor evidence="1 6">
        <name>heme</name>
        <dbReference type="ChEBI" id="CHEBI:30413"/>
    </cofactor>
</comment>
<evidence type="ECO:0000313" key="9">
    <source>
        <dbReference type="Proteomes" id="UP001244011"/>
    </source>
</evidence>
<organism evidence="8 9">
    <name type="scientific">Phialemonium atrogriseum</name>
    <dbReference type="NCBI Taxonomy" id="1093897"/>
    <lineage>
        <taxon>Eukaryota</taxon>
        <taxon>Fungi</taxon>
        <taxon>Dikarya</taxon>
        <taxon>Ascomycota</taxon>
        <taxon>Pezizomycotina</taxon>
        <taxon>Sordariomycetes</taxon>
        <taxon>Sordariomycetidae</taxon>
        <taxon>Cephalothecales</taxon>
        <taxon>Cephalothecaceae</taxon>
        <taxon>Phialemonium</taxon>
    </lineage>
</organism>
<dbReference type="SUPFAM" id="SSF48264">
    <property type="entry name" value="Cytochrome P450"/>
    <property type="match status" value="1"/>
</dbReference>
<dbReference type="GO" id="GO:0020037">
    <property type="term" value="F:heme binding"/>
    <property type="evidence" value="ECO:0007669"/>
    <property type="project" value="InterPro"/>
</dbReference>
<dbReference type="PANTHER" id="PTHR24305:SF166">
    <property type="entry name" value="CYTOCHROME P450 12A4, MITOCHONDRIAL-RELATED"/>
    <property type="match status" value="1"/>
</dbReference>
<keyword evidence="4 6" id="KW-0479">Metal-binding</keyword>
<dbReference type="Gene3D" id="1.10.630.10">
    <property type="entry name" value="Cytochrome P450"/>
    <property type="match status" value="1"/>
</dbReference>
<reference evidence="8" key="1">
    <citation type="submission" date="2023-06" db="EMBL/GenBank/DDBJ databases">
        <title>Genome-scale phylogeny and comparative genomics of the fungal order Sordariales.</title>
        <authorList>
            <consortium name="Lawrence Berkeley National Laboratory"/>
            <person name="Hensen N."/>
            <person name="Bonometti L."/>
            <person name="Westerberg I."/>
            <person name="Brannstrom I.O."/>
            <person name="Guillou S."/>
            <person name="Cros-Aarteil S."/>
            <person name="Calhoun S."/>
            <person name="Haridas S."/>
            <person name="Kuo A."/>
            <person name="Mondo S."/>
            <person name="Pangilinan J."/>
            <person name="Riley R."/>
            <person name="Labutti K."/>
            <person name="Andreopoulos B."/>
            <person name="Lipzen A."/>
            <person name="Chen C."/>
            <person name="Yanf M."/>
            <person name="Daum C."/>
            <person name="Ng V."/>
            <person name="Clum A."/>
            <person name="Steindorff A."/>
            <person name="Ohm R."/>
            <person name="Martin F."/>
            <person name="Silar P."/>
            <person name="Natvig D."/>
            <person name="Lalanne C."/>
            <person name="Gautier V."/>
            <person name="Ament-Velasquez S.L."/>
            <person name="Kruys A."/>
            <person name="Hutchinson M.I."/>
            <person name="Powell A.J."/>
            <person name="Barry K."/>
            <person name="Miller A.N."/>
            <person name="Grigoriev I.V."/>
            <person name="Debuchy R."/>
            <person name="Gladieux P."/>
            <person name="Thoren M.H."/>
            <person name="Johannesson H."/>
        </authorList>
    </citation>
    <scope>NUCLEOTIDE SEQUENCE</scope>
    <source>
        <strain evidence="8">8032-3</strain>
    </source>
</reference>
<dbReference type="GO" id="GO:0016705">
    <property type="term" value="F:oxidoreductase activity, acting on paired donors, with incorporation or reduction of molecular oxygen"/>
    <property type="evidence" value="ECO:0007669"/>
    <property type="project" value="InterPro"/>
</dbReference>
<dbReference type="InterPro" id="IPR036396">
    <property type="entry name" value="Cyt_P450_sf"/>
</dbReference>
<evidence type="ECO:0000313" key="8">
    <source>
        <dbReference type="EMBL" id="KAK1772873.1"/>
    </source>
</evidence>
<keyword evidence="5 6" id="KW-0408">Iron</keyword>
<sequence length="566" mass="63982">MAPYLIVAAVLFAAQLISSTFRLLRNVQTARHSGLPYTFSPIHELEGLAYLTDPLLRRWYRDYLLHGRGWPRWARFMVKDWHYEDRGRAHAEFGPVFLVVSPGGLVCYVGDAETALQVVMRRKAFIKPPEKMKMLEPFGPNVVSVDGNLWRFHLGITLPPLAADGVHRTVWEETRRQVDMMAAARSRSGAASTDASVKTNIYTLTVNTMSLAAFGKASDWVDSQDAVSPGHEMSVVGAIRGVVMHLPHILLLPKWALRRSPWQAAYRAYVEFERYMDELLASERVRLQTDARESSRENLLTAVLRANMANSSTSQEPTREKGGSIYNPIGRTSLTDEEIKGNVFIFLLAGYDTTANTMWFCCIVLSLYSDIQERIFEEVDRICEEAERAGRSELSFTDDFPKFRYLVAFMYEVMRVFPIVLPVARVTVGEQHLRVGTDDWDSKAQSTASRHVLPSGTGVVVNNTAIHYSESNWPSPEIIEPRRWLVSDPHKVDPSRPLTAEQEAETRSGTVPIPGCRKGTFMTFNEGPRACLGRKFARVEFVAFFSRLLQNGSCLYATSWLCNWVL</sequence>
<dbReference type="PRINTS" id="PR00385">
    <property type="entry name" value="P450"/>
</dbReference>
<dbReference type="PANTHER" id="PTHR24305">
    <property type="entry name" value="CYTOCHROME P450"/>
    <property type="match status" value="1"/>
</dbReference>
<comment type="similarity">
    <text evidence="2 7">Belongs to the cytochrome P450 family.</text>
</comment>
<evidence type="ECO:0000256" key="7">
    <source>
        <dbReference type="RuleBase" id="RU000461"/>
    </source>
</evidence>
<comment type="caution">
    <text evidence="8">The sequence shown here is derived from an EMBL/GenBank/DDBJ whole genome shotgun (WGS) entry which is preliminary data.</text>
</comment>
<dbReference type="GO" id="GO:0004497">
    <property type="term" value="F:monooxygenase activity"/>
    <property type="evidence" value="ECO:0007669"/>
    <property type="project" value="UniProtKB-KW"/>
</dbReference>
<keyword evidence="9" id="KW-1185">Reference proteome</keyword>
<protein>
    <submittedName>
        <fullName evidence="8">Cytochrome P450</fullName>
    </submittedName>
</protein>
<evidence type="ECO:0000256" key="6">
    <source>
        <dbReference type="PIRSR" id="PIRSR602401-1"/>
    </source>
</evidence>
<proteinExistence type="inferred from homology"/>
<evidence type="ECO:0000256" key="1">
    <source>
        <dbReference type="ARBA" id="ARBA00001971"/>
    </source>
</evidence>